<keyword evidence="2" id="KW-0378">Hydrolase</keyword>
<organism evidence="2">
    <name type="scientific">Bacteroides intestinalis</name>
    <dbReference type="NCBI Taxonomy" id="329854"/>
    <lineage>
        <taxon>Bacteria</taxon>
        <taxon>Pseudomonadati</taxon>
        <taxon>Bacteroidota</taxon>
        <taxon>Bacteroidia</taxon>
        <taxon>Bacteroidales</taxon>
        <taxon>Bacteroidaceae</taxon>
        <taxon>Bacteroides</taxon>
    </lineage>
</organism>
<dbReference type="CDD" id="cd02042">
    <property type="entry name" value="ParAB_family"/>
    <property type="match status" value="1"/>
</dbReference>
<dbReference type="Gene3D" id="3.40.50.300">
    <property type="entry name" value="P-loop containing nucleotide triphosphate hydrolases"/>
    <property type="match status" value="1"/>
</dbReference>
<evidence type="ECO:0000313" key="2">
    <source>
        <dbReference type="EMBL" id="VYT32517.1"/>
    </source>
</evidence>
<proteinExistence type="predicted"/>
<dbReference type="PANTHER" id="PTHR13696:SF99">
    <property type="entry name" value="COBYRINIC ACID AC-DIAMIDE SYNTHASE"/>
    <property type="match status" value="1"/>
</dbReference>
<dbReference type="InterPro" id="IPR027417">
    <property type="entry name" value="P-loop_NTPase"/>
</dbReference>
<dbReference type="PANTHER" id="PTHR13696">
    <property type="entry name" value="P-LOOP CONTAINING NUCLEOSIDE TRIPHOSPHATE HYDROLASE"/>
    <property type="match status" value="1"/>
</dbReference>
<dbReference type="AlphaFoldDB" id="A0A6N2VS14"/>
<dbReference type="InterPro" id="IPR050678">
    <property type="entry name" value="DNA_Partitioning_ATPase"/>
</dbReference>
<dbReference type="EMBL" id="CACRSU010000031">
    <property type="protein sequence ID" value="VYT32517.1"/>
    <property type="molecule type" value="Genomic_DNA"/>
</dbReference>
<dbReference type="InterPro" id="IPR025669">
    <property type="entry name" value="AAA_dom"/>
</dbReference>
<dbReference type="SUPFAM" id="SSF52540">
    <property type="entry name" value="P-loop containing nucleoside triphosphate hydrolases"/>
    <property type="match status" value="1"/>
</dbReference>
<protein>
    <submittedName>
        <fullName evidence="2">Sporulation initiation inhibitor protein Soj</fullName>
        <ecNumber evidence="2">3.6.-.-</ecNumber>
    </submittedName>
</protein>
<name>A0A6N2VS14_9BACE</name>
<sequence>MSKAKVISVLNHKGGVGKTTTTINLGGALRQKGYKVLLIDLDGQANLTESLGFSAELPQTIYGAMKGEYDLPIYEHKDGLSVVPSCLDLSAVETELINEAGRELILAHLIKGQKEKFDYILIDCPPLAVAAHA</sequence>
<evidence type="ECO:0000259" key="1">
    <source>
        <dbReference type="Pfam" id="PF13614"/>
    </source>
</evidence>
<accession>A0A6N2VS14</accession>
<gene>
    <name evidence="2" type="primary">soj_2</name>
    <name evidence="2" type="ORF">BILFYP9_02791</name>
</gene>
<dbReference type="EC" id="3.6.-.-" evidence="2"/>
<feature type="domain" description="AAA" evidence="1">
    <location>
        <begin position="4"/>
        <end position="126"/>
    </location>
</feature>
<reference evidence="2" key="1">
    <citation type="submission" date="2019-11" db="EMBL/GenBank/DDBJ databases">
        <authorList>
            <person name="Feng L."/>
        </authorList>
    </citation>
    <scope>NUCLEOTIDE SEQUENCE</scope>
    <source>
        <strain evidence="2">BintestinalisLFYP9</strain>
    </source>
</reference>
<dbReference type="Pfam" id="PF13614">
    <property type="entry name" value="AAA_31"/>
    <property type="match status" value="1"/>
</dbReference>
<dbReference type="GO" id="GO:0016787">
    <property type="term" value="F:hydrolase activity"/>
    <property type="evidence" value="ECO:0007669"/>
    <property type="project" value="UniProtKB-KW"/>
</dbReference>